<evidence type="ECO:0008006" key="5">
    <source>
        <dbReference type="Google" id="ProtNLM"/>
    </source>
</evidence>
<dbReference type="Gene3D" id="2.120.10.80">
    <property type="entry name" value="Kelch-type beta propeller"/>
    <property type="match status" value="1"/>
</dbReference>
<evidence type="ECO:0000256" key="1">
    <source>
        <dbReference type="SAM" id="MobiDB-lite"/>
    </source>
</evidence>
<name>K9FSW0_PEND2</name>
<sequence>MGAVVSRTQFCASVQHDESSSSYQIYVLGGADLKSKDPILDVNYLSIPSFKWNSAAPLDDPHMTLTCVPNGRQIFGIGGRRAWADDGNAGCYDAPAFIYDAQSEATRSMFDVSYSTCYEAEFNKLIAQQPALSSFSPSSSTANDIKASPSPSSWADPAFKALFGNLDTKTSTATDNTTASPATPPKLNPSDSATRGVITGGVVGGVAGLALIIGLFWFFLARNKKQKHARFGEVETVTRQVQPMSELPVGARDGRSELGGGTYMYSELPAGNKREISELDSDRNG</sequence>
<organism evidence="3 4">
    <name type="scientific">Penicillium digitatum (strain PHI26 / CECT 20796)</name>
    <name type="common">Green mold</name>
    <dbReference type="NCBI Taxonomy" id="1170229"/>
    <lineage>
        <taxon>Eukaryota</taxon>
        <taxon>Fungi</taxon>
        <taxon>Dikarya</taxon>
        <taxon>Ascomycota</taxon>
        <taxon>Pezizomycotina</taxon>
        <taxon>Eurotiomycetes</taxon>
        <taxon>Eurotiomycetidae</taxon>
        <taxon>Eurotiales</taxon>
        <taxon>Aspergillaceae</taxon>
        <taxon>Penicillium</taxon>
    </lineage>
</organism>
<dbReference type="HOGENOM" id="CLU_976966_0_0_1"/>
<evidence type="ECO:0000256" key="2">
    <source>
        <dbReference type="SAM" id="Phobius"/>
    </source>
</evidence>
<feature type="region of interest" description="Disordered" evidence="1">
    <location>
        <begin position="170"/>
        <end position="192"/>
    </location>
</feature>
<dbReference type="eggNOG" id="ENOG502QYA9">
    <property type="taxonomic scope" value="Eukaryota"/>
</dbReference>
<keyword evidence="2" id="KW-0812">Transmembrane</keyword>
<reference evidence="4" key="1">
    <citation type="journal article" date="2012" name="BMC Genomics">
        <title>Genome sequence of the necrotrophic fungus Penicillium digitatum, the main postharvest pathogen of citrus.</title>
        <authorList>
            <person name="Marcet-Houben M."/>
            <person name="Ballester A.-R."/>
            <person name="de la Fuente B."/>
            <person name="Harries E."/>
            <person name="Marcos J.F."/>
            <person name="Gonzalez-Candelas L."/>
            <person name="Gabaldon T."/>
        </authorList>
    </citation>
    <scope>NUCLEOTIDE SEQUENCE [LARGE SCALE GENOMIC DNA]</scope>
    <source>
        <strain evidence="4">PHI26 / CECT 20796</strain>
    </source>
</reference>
<dbReference type="InterPro" id="IPR015915">
    <property type="entry name" value="Kelch-typ_b-propeller"/>
</dbReference>
<protein>
    <recommendedName>
        <fullName evidence="5">Kelch repeat protein</fullName>
    </recommendedName>
</protein>
<evidence type="ECO:0000313" key="4">
    <source>
        <dbReference type="Proteomes" id="UP000009882"/>
    </source>
</evidence>
<keyword evidence="2" id="KW-1133">Transmembrane helix</keyword>
<dbReference type="Proteomes" id="UP000009882">
    <property type="component" value="Unassembled WGS sequence"/>
</dbReference>
<feature type="transmembrane region" description="Helical" evidence="2">
    <location>
        <begin position="197"/>
        <end position="220"/>
    </location>
</feature>
<dbReference type="STRING" id="1170229.K9FSW0"/>
<proteinExistence type="predicted"/>
<dbReference type="EMBL" id="AKCT01000296">
    <property type="protein sequence ID" value="EKV05818.1"/>
    <property type="molecule type" value="Genomic_DNA"/>
</dbReference>
<keyword evidence="4" id="KW-1185">Reference proteome</keyword>
<feature type="region of interest" description="Disordered" evidence="1">
    <location>
        <begin position="251"/>
        <end position="285"/>
    </location>
</feature>
<feature type="compositionally biased region" description="Basic and acidic residues" evidence="1">
    <location>
        <begin position="272"/>
        <end position="285"/>
    </location>
</feature>
<accession>K9FSW0</accession>
<dbReference type="InParanoid" id="K9FSW0"/>
<dbReference type="AlphaFoldDB" id="K9FSW0"/>
<dbReference type="OrthoDB" id="10251809at2759"/>
<feature type="compositionally biased region" description="Low complexity" evidence="1">
    <location>
        <begin position="170"/>
        <end position="181"/>
    </location>
</feature>
<comment type="caution">
    <text evidence="3">The sequence shown here is derived from an EMBL/GenBank/DDBJ whole genome shotgun (WGS) entry which is preliminary data.</text>
</comment>
<keyword evidence="2" id="KW-0472">Membrane</keyword>
<evidence type="ECO:0000313" key="3">
    <source>
        <dbReference type="EMBL" id="EKV05818.1"/>
    </source>
</evidence>
<gene>
    <name evidence="3" type="ORF">PDIG_80150</name>
</gene>